<keyword evidence="2" id="KW-0325">Glycoprotein</keyword>
<evidence type="ECO:0000256" key="1">
    <source>
        <dbReference type="ARBA" id="ARBA00022729"/>
    </source>
</evidence>
<feature type="region of interest" description="Disordered" evidence="3">
    <location>
        <begin position="1171"/>
        <end position="1195"/>
    </location>
</feature>
<accession>V4A7E0</accession>
<feature type="compositionally biased region" description="Polar residues" evidence="3">
    <location>
        <begin position="30"/>
        <end position="45"/>
    </location>
</feature>
<dbReference type="PANTHER" id="PTHR23412">
    <property type="entry name" value="STEREOCILIN RELATED"/>
    <property type="match status" value="1"/>
</dbReference>
<dbReference type="GO" id="GO:0009986">
    <property type="term" value="C:cell surface"/>
    <property type="evidence" value="ECO:0007669"/>
    <property type="project" value="TreeGrafter"/>
</dbReference>
<dbReference type="PANTHER" id="PTHR23412:SF17">
    <property type="entry name" value="OTOANCORIN"/>
    <property type="match status" value="1"/>
</dbReference>
<feature type="compositionally biased region" description="Polar residues" evidence="3">
    <location>
        <begin position="1179"/>
        <end position="1195"/>
    </location>
</feature>
<evidence type="ECO:0000256" key="4">
    <source>
        <dbReference type="SAM" id="SignalP"/>
    </source>
</evidence>
<dbReference type="GO" id="GO:0007160">
    <property type="term" value="P:cell-matrix adhesion"/>
    <property type="evidence" value="ECO:0007669"/>
    <property type="project" value="TreeGrafter"/>
</dbReference>
<dbReference type="OrthoDB" id="8195838at2759"/>
<protein>
    <submittedName>
        <fullName evidence="5">Uncharacterized protein</fullName>
    </submittedName>
</protein>
<feature type="compositionally biased region" description="Low complexity" evidence="3">
    <location>
        <begin position="46"/>
        <end position="61"/>
    </location>
</feature>
<dbReference type="AlphaFoldDB" id="V4A7E0"/>
<dbReference type="STRING" id="225164.V4A7E0"/>
<feature type="signal peptide" evidence="4">
    <location>
        <begin position="1"/>
        <end position="26"/>
    </location>
</feature>
<dbReference type="HOGENOM" id="CLU_268458_0_0_1"/>
<dbReference type="OMA" id="TCEMIDN"/>
<evidence type="ECO:0000313" key="5">
    <source>
        <dbReference type="EMBL" id="ESO89216.1"/>
    </source>
</evidence>
<dbReference type="RefSeq" id="XP_009060253.1">
    <property type="nucleotide sequence ID" value="XM_009062005.1"/>
</dbReference>
<dbReference type="CTD" id="20247900"/>
<name>V4A7E0_LOTGI</name>
<dbReference type="Proteomes" id="UP000030746">
    <property type="component" value="Unassembled WGS sequence"/>
</dbReference>
<keyword evidence="1 4" id="KW-0732">Signal</keyword>
<proteinExistence type="predicted"/>
<evidence type="ECO:0000256" key="3">
    <source>
        <dbReference type="SAM" id="MobiDB-lite"/>
    </source>
</evidence>
<gene>
    <name evidence="5" type="ORF">LOTGIDRAFT_229110</name>
</gene>
<organism evidence="5 6">
    <name type="scientific">Lottia gigantea</name>
    <name type="common">Giant owl limpet</name>
    <dbReference type="NCBI Taxonomy" id="225164"/>
    <lineage>
        <taxon>Eukaryota</taxon>
        <taxon>Metazoa</taxon>
        <taxon>Spiralia</taxon>
        <taxon>Lophotrochozoa</taxon>
        <taxon>Mollusca</taxon>
        <taxon>Gastropoda</taxon>
        <taxon>Patellogastropoda</taxon>
        <taxon>Lottioidea</taxon>
        <taxon>Lottiidae</taxon>
        <taxon>Lottia</taxon>
    </lineage>
</organism>
<dbReference type="InterPro" id="IPR026664">
    <property type="entry name" value="Stereocilin-rel"/>
</dbReference>
<evidence type="ECO:0000256" key="2">
    <source>
        <dbReference type="ARBA" id="ARBA00023180"/>
    </source>
</evidence>
<sequence>MRLVLKSQLGFLVLLFLSIFTLDVTCVKNETPTEENSSSPVSRNATIDTNSTESSNTTINNKTREEISTTTMLPTTTIDTVKANCEQVIRRYTLQKRTYMIPAACRTYENVSSSTANEVLTAMKNRNIDKVAIQLLIRHPSFALSQLSTLISLVKNNLELIHPEILTNSIGAIIDKQNNFRIPRKIDVEHISYLGDLVVHLPGKLVSQLTLPAIDLFLDTLHNVTQRDTDPVEAVRSYIFSDMIRLRALCTRVFSLKTQLTLNDIDKVYFLMFCAPAPICSTVAANDILSKHDLLLPAKEMFWTPSCAYQTVDQMSKSIIEKGNFRGLIERGAGCARELANKYLSVVNSDQLSVTVNRIKPILGCMAPHDVESFMNGMTCSDAEAALKSYDFTSPLALKIVSKRCILPSVHPFNITCTELVSYGQFVTSFPDVFIQGIPEATICQEDCQSNIFGDFRYQKLPQSIKNYVLRRCRPTGPIDTATVARFGGMVVKLPMDSVDSLSASDIATVLNDVKKTLKAEKYPRRRAIVRKMAKKLIAAGSIEDIADNKDFMKQLSLKDIQNTDVSLLYNSTSLDLPDSQNKFFMKKVLQSTPIENMDAAAVRQMGSLVKGLVSSKIAQFDPGQRMVIATELCSQSNWPMKSAYAINRKLIVDHLESSLESDPMSVFSPFDVEALGCECLVYFKPEELTAMSTEACQATCKAIGSCSNFQCLDKGHRQGLLASCMSCMNLTSTLSIEDFADLGRGFMQELSVDKISTMISNDDLVTGALMYFQGGCLSVPVREALKTKIISGIGEPTSFDRATYESLQELLMIFTDAQLDAANMTVINDLTGNILQALNPDDENGKRLKECCEMWLSDSDKEAIKMRTKALYSTLMRARRSVVSSSRRRRSADPWTCSEIQSVGEAFSGATISEILAIEDSEFLVCISHLGTLSGWSTEQLTTLYNRTTQLQGDACDISETMIVDMGSIVLGMKVGDISCLNFTTDDLIVALGIPSTWSTEQLSELASTVSVRRNTSIADLTADDLTNLRHILCGYDASELNNINAEALRDCGAQLGTLSGDLCSTEHIYALADKASETNGYGNVSNWDASILSELGIIAAGLSGDKLSSLSTSSLEGLSSSAIPFIQSSALAAMSPDQFIAFSESQANSITPTQRNALSAEQQNSIDLAPYGDEVNPNATMASTTIEPPSGTGSHDAVEVMNVVLSITMGLLCLCLFLPTY</sequence>
<feature type="chain" id="PRO_5004718411" evidence="4">
    <location>
        <begin position="27"/>
        <end position="1223"/>
    </location>
</feature>
<evidence type="ECO:0000313" key="6">
    <source>
        <dbReference type="Proteomes" id="UP000030746"/>
    </source>
</evidence>
<dbReference type="GeneID" id="20247900"/>
<dbReference type="KEGG" id="lgi:LOTGIDRAFT_229110"/>
<feature type="region of interest" description="Disordered" evidence="3">
    <location>
        <begin position="30"/>
        <end position="63"/>
    </location>
</feature>
<reference evidence="5 6" key="1">
    <citation type="journal article" date="2013" name="Nature">
        <title>Insights into bilaterian evolution from three spiralian genomes.</title>
        <authorList>
            <person name="Simakov O."/>
            <person name="Marletaz F."/>
            <person name="Cho S.J."/>
            <person name="Edsinger-Gonzales E."/>
            <person name="Havlak P."/>
            <person name="Hellsten U."/>
            <person name="Kuo D.H."/>
            <person name="Larsson T."/>
            <person name="Lv J."/>
            <person name="Arendt D."/>
            <person name="Savage R."/>
            <person name="Osoegawa K."/>
            <person name="de Jong P."/>
            <person name="Grimwood J."/>
            <person name="Chapman J.A."/>
            <person name="Shapiro H."/>
            <person name="Aerts A."/>
            <person name="Otillar R.P."/>
            <person name="Terry A.Y."/>
            <person name="Boore J.L."/>
            <person name="Grigoriev I.V."/>
            <person name="Lindberg D.R."/>
            <person name="Seaver E.C."/>
            <person name="Weisblat D.A."/>
            <person name="Putnam N.H."/>
            <person name="Rokhsar D.S."/>
        </authorList>
    </citation>
    <scope>NUCLEOTIDE SEQUENCE [LARGE SCALE GENOMIC DNA]</scope>
</reference>
<keyword evidence="6" id="KW-1185">Reference proteome</keyword>
<dbReference type="EMBL" id="KB202619">
    <property type="protein sequence ID" value="ESO89216.1"/>
    <property type="molecule type" value="Genomic_DNA"/>
</dbReference>